<protein>
    <submittedName>
        <fullName evidence="1">Uncharacterized protein</fullName>
    </submittedName>
</protein>
<reference evidence="1" key="1">
    <citation type="submission" date="2014-11" db="EMBL/GenBank/DDBJ databases">
        <authorList>
            <person name="Amaro Gonzalez C."/>
        </authorList>
    </citation>
    <scope>NUCLEOTIDE SEQUENCE</scope>
</reference>
<sequence length="38" mass="4474">MEQCHTSTELCILIGKSTKRVNKVRLYFRSKCEAHYTV</sequence>
<accession>A0A0E9V8G0</accession>
<evidence type="ECO:0000313" key="1">
    <source>
        <dbReference type="EMBL" id="JAH74317.1"/>
    </source>
</evidence>
<organism evidence="1">
    <name type="scientific">Anguilla anguilla</name>
    <name type="common">European freshwater eel</name>
    <name type="synonym">Muraena anguilla</name>
    <dbReference type="NCBI Taxonomy" id="7936"/>
    <lineage>
        <taxon>Eukaryota</taxon>
        <taxon>Metazoa</taxon>
        <taxon>Chordata</taxon>
        <taxon>Craniata</taxon>
        <taxon>Vertebrata</taxon>
        <taxon>Euteleostomi</taxon>
        <taxon>Actinopterygii</taxon>
        <taxon>Neopterygii</taxon>
        <taxon>Teleostei</taxon>
        <taxon>Anguilliformes</taxon>
        <taxon>Anguillidae</taxon>
        <taxon>Anguilla</taxon>
    </lineage>
</organism>
<dbReference type="AlphaFoldDB" id="A0A0E9V8G0"/>
<name>A0A0E9V8G0_ANGAN</name>
<dbReference type="EMBL" id="GBXM01034260">
    <property type="protein sequence ID" value="JAH74317.1"/>
    <property type="molecule type" value="Transcribed_RNA"/>
</dbReference>
<proteinExistence type="predicted"/>
<reference evidence="1" key="2">
    <citation type="journal article" date="2015" name="Fish Shellfish Immunol.">
        <title>Early steps in the European eel (Anguilla anguilla)-Vibrio vulnificus interaction in the gills: Role of the RtxA13 toxin.</title>
        <authorList>
            <person name="Callol A."/>
            <person name="Pajuelo D."/>
            <person name="Ebbesson L."/>
            <person name="Teles M."/>
            <person name="MacKenzie S."/>
            <person name="Amaro C."/>
        </authorList>
    </citation>
    <scope>NUCLEOTIDE SEQUENCE</scope>
</reference>